<proteinExistence type="predicted"/>
<keyword evidence="4 8" id="KW-0418">Kinase</keyword>
<keyword evidence="8" id="KW-0723">Serine/threonine-protein kinase</keyword>
<keyword evidence="5" id="KW-0067">ATP-binding</keyword>
<evidence type="ECO:0000259" key="7">
    <source>
        <dbReference type="PROSITE" id="PS50011"/>
    </source>
</evidence>
<reference evidence="9" key="1">
    <citation type="journal article" date="2019" name="Int. J. Syst. Evol. Microbiol.">
        <title>Halobacteriovorax valvorus sp. nov., a novel prokaryotic predator isolated from coastal seawater of China.</title>
        <authorList>
            <person name="Chen M.-X."/>
        </authorList>
    </citation>
    <scope>NUCLEOTIDE SEQUENCE [LARGE SCALE GENOMIC DNA]</scope>
    <source>
        <strain evidence="9">BL9</strain>
    </source>
</reference>
<keyword evidence="3" id="KW-0547">Nucleotide-binding</keyword>
<organism evidence="8 9">
    <name type="scientific">Halobacteriovorax vibrionivorans</name>
    <dbReference type="NCBI Taxonomy" id="2152716"/>
    <lineage>
        <taxon>Bacteria</taxon>
        <taxon>Pseudomonadati</taxon>
        <taxon>Bdellovibrionota</taxon>
        <taxon>Bacteriovoracia</taxon>
        <taxon>Bacteriovoracales</taxon>
        <taxon>Halobacteriovoraceae</taxon>
        <taxon>Halobacteriovorax</taxon>
    </lineage>
</organism>
<accession>A0ABY0II32</accession>
<feature type="compositionally biased region" description="Polar residues" evidence="6">
    <location>
        <begin position="343"/>
        <end position="353"/>
    </location>
</feature>
<dbReference type="CDD" id="cd14014">
    <property type="entry name" value="STKc_PknB_like"/>
    <property type="match status" value="1"/>
</dbReference>
<dbReference type="Pfam" id="PF00069">
    <property type="entry name" value="Pkinase"/>
    <property type="match status" value="1"/>
</dbReference>
<name>A0ABY0II32_9BACT</name>
<evidence type="ECO:0000313" key="9">
    <source>
        <dbReference type="Proteomes" id="UP000443582"/>
    </source>
</evidence>
<dbReference type="EMBL" id="QDKL01000001">
    <property type="protein sequence ID" value="RZF22619.1"/>
    <property type="molecule type" value="Genomic_DNA"/>
</dbReference>
<evidence type="ECO:0000256" key="4">
    <source>
        <dbReference type="ARBA" id="ARBA00022777"/>
    </source>
</evidence>
<dbReference type="PANTHER" id="PTHR43671:SF13">
    <property type="entry name" value="SERINE_THREONINE-PROTEIN KINASE NEK2"/>
    <property type="match status" value="1"/>
</dbReference>
<sequence>MSEEKKFERFGRYLILDHLVDGGMAKICRARFLGEQADKIVAIKMVQPQFSSDEAFQQMFMDEIKTTFGLLHPNIVQTYDYGFHNNQLFVAMEYCDGRNLKQYIDKLKEHNYVFPVEISVFITIQAAQGLHYAHTFTDKLTGKPANIIHRDISPHNIMLTFDGSVKVIDFGIAKSETNSEATQAGTIKGKLSYLAPEYLDGLDLDPRYDLFATAITLWEMLCSRKLFKASNDLAVLKKIQECKIPVPSSINPMVPKELDKIILKALHKDRSKRYQSLEEFARALNKFLYSTYPDFNSSDLSYFAKELFKDEIKTDRERMFEFGQIDLGPYIKDYKAESEGGAPSQSSGPQNNSAKKRKQKEALFELDIDEQTDIQVEGSMPKLDLASKTSKTKINTIDIKSNKTSAGTKIKRIKKKKKPVKKKKSYLIHVASIAALAVGVYFAKDQIPFLGDKPVENTKQAEVAKEGSKREPTSSVKSTLTLKNFNRNKDKLYINGEQKEVDVLNRIKLSTNELMTIRVEKSGREHFIIHDISLQEGESRSIKVESMPIAYYGYLQTSSACLVGKVSFELFGEQREEKLPIRFVPGIPLATGINAQGDSVPKEYEVTVESAKSSVPYRVKFEISNSKVVDLCKLL</sequence>
<evidence type="ECO:0000313" key="8">
    <source>
        <dbReference type="EMBL" id="RZF22619.1"/>
    </source>
</evidence>
<dbReference type="SUPFAM" id="SSF56112">
    <property type="entry name" value="Protein kinase-like (PK-like)"/>
    <property type="match status" value="1"/>
</dbReference>
<evidence type="ECO:0000256" key="3">
    <source>
        <dbReference type="ARBA" id="ARBA00022741"/>
    </source>
</evidence>
<dbReference type="PROSITE" id="PS50011">
    <property type="entry name" value="PROTEIN_KINASE_DOM"/>
    <property type="match status" value="1"/>
</dbReference>
<feature type="domain" description="Protein kinase" evidence="7">
    <location>
        <begin position="13"/>
        <end position="288"/>
    </location>
</feature>
<dbReference type="EC" id="2.7.11.1" evidence="1"/>
<dbReference type="GO" id="GO:0004674">
    <property type="term" value="F:protein serine/threonine kinase activity"/>
    <property type="evidence" value="ECO:0007669"/>
    <property type="project" value="UniProtKB-KW"/>
</dbReference>
<dbReference type="InterPro" id="IPR011009">
    <property type="entry name" value="Kinase-like_dom_sf"/>
</dbReference>
<comment type="caution">
    <text evidence="8">The sequence shown here is derived from an EMBL/GenBank/DDBJ whole genome shotgun (WGS) entry which is preliminary data.</text>
</comment>
<dbReference type="InterPro" id="IPR000719">
    <property type="entry name" value="Prot_kinase_dom"/>
</dbReference>
<dbReference type="Proteomes" id="UP000443582">
    <property type="component" value="Unassembled WGS sequence"/>
</dbReference>
<feature type="region of interest" description="Disordered" evidence="6">
    <location>
        <begin position="336"/>
        <end position="358"/>
    </location>
</feature>
<dbReference type="InterPro" id="IPR050660">
    <property type="entry name" value="NEK_Ser/Thr_kinase"/>
</dbReference>
<evidence type="ECO:0000256" key="1">
    <source>
        <dbReference type="ARBA" id="ARBA00012513"/>
    </source>
</evidence>
<dbReference type="PANTHER" id="PTHR43671">
    <property type="entry name" value="SERINE/THREONINE-PROTEIN KINASE NEK"/>
    <property type="match status" value="1"/>
</dbReference>
<keyword evidence="2" id="KW-0808">Transferase</keyword>
<gene>
    <name evidence="8" type="ORF">DAY19_02270</name>
</gene>
<evidence type="ECO:0000256" key="5">
    <source>
        <dbReference type="ARBA" id="ARBA00022840"/>
    </source>
</evidence>
<evidence type="ECO:0000256" key="6">
    <source>
        <dbReference type="SAM" id="MobiDB-lite"/>
    </source>
</evidence>
<dbReference type="RefSeq" id="WP_114705564.1">
    <property type="nucleotide sequence ID" value="NZ_QDKL01000001.1"/>
</dbReference>
<dbReference type="PROSITE" id="PS00109">
    <property type="entry name" value="PROTEIN_KINASE_TYR"/>
    <property type="match status" value="1"/>
</dbReference>
<keyword evidence="9" id="KW-1185">Reference proteome</keyword>
<dbReference type="InterPro" id="IPR008266">
    <property type="entry name" value="Tyr_kinase_AS"/>
</dbReference>
<dbReference type="Gene3D" id="1.10.510.10">
    <property type="entry name" value="Transferase(Phosphotransferase) domain 1"/>
    <property type="match status" value="1"/>
</dbReference>
<evidence type="ECO:0000256" key="2">
    <source>
        <dbReference type="ARBA" id="ARBA00022679"/>
    </source>
</evidence>
<protein>
    <recommendedName>
        <fullName evidence="1">non-specific serine/threonine protein kinase</fullName>
        <ecNumber evidence="1">2.7.11.1</ecNumber>
    </recommendedName>
</protein>
<dbReference type="Gene3D" id="3.30.200.20">
    <property type="entry name" value="Phosphorylase Kinase, domain 1"/>
    <property type="match status" value="1"/>
</dbReference>